<dbReference type="InterPro" id="IPR036291">
    <property type="entry name" value="NAD(P)-bd_dom_sf"/>
</dbReference>
<dbReference type="OrthoDB" id="45564at2"/>
<evidence type="ECO:0000256" key="2">
    <source>
        <dbReference type="ARBA" id="ARBA00012400"/>
    </source>
</evidence>
<dbReference type="UniPathway" id="UPA00262">
    <property type="reaction ID" value="UER00222"/>
</dbReference>
<dbReference type="GO" id="GO:0004325">
    <property type="term" value="F:ferrochelatase activity"/>
    <property type="evidence" value="ECO:0007669"/>
    <property type="project" value="InterPro"/>
</dbReference>
<dbReference type="GO" id="GO:0043115">
    <property type="term" value="F:precorrin-2 dehydrogenase activity"/>
    <property type="evidence" value="ECO:0007669"/>
    <property type="project" value="UniProtKB-EC"/>
</dbReference>
<dbReference type="EC" id="1.3.1.76" evidence="2"/>
<comment type="caution">
    <text evidence="7">The sequence shown here is derived from an EMBL/GenBank/DDBJ whole genome shotgun (WGS) entry which is preliminary data.</text>
</comment>
<dbReference type="EMBL" id="SOML01000002">
    <property type="protein sequence ID" value="TFD97966.1"/>
    <property type="molecule type" value="Genomic_DNA"/>
</dbReference>
<evidence type="ECO:0000256" key="1">
    <source>
        <dbReference type="ARBA" id="ARBA00005010"/>
    </source>
</evidence>
<sequence length="156" mass="17471">MNREDLLFLPISINITGKKILLIGGGNVGYHKASILYRFTDKATIIAPEFHEGFNNLPFTLVQKRYSTEDLEGAFLVYICTENKELNHTIKKECEERGILASVCDDPIECDFTSPAIYKNGNVTIAIASNAQNVHQSIGIRNRVQELVEDGSIKIR</sequence>
<accession>A0A4Y8LBS0</accession>
<keyword evidence="5" id="KW-0627">Porphyrin biosynthesis</keyword>
<dbReference type="GO" id="GO:0019354">
    <property type="term" value="P:siroheme biosynthetic process"/>
    <property type="evidence" value="ECO:0007669"/>
    <property type="project" value="UniProtKB-UniPathway"/>
</dbReference>
<keyword evidence="3" id="KW-0560">Oxidoreductase</keyword>
<dbReference type="PANTHER" id="PTHR35330:SF1">
    <property type="entry name" value="SIROHEME BIOSYNTHESIS PROTEIN MET8"/>
    <property type="match status" value="1"/>
</dbReference>
<organism evidence="7 8">
    <name type="scientific">Dysgonomonas capnocytophagoides</name>
    <dbReference type="NCBI Taxonomy" id="45254"/>
    <lineage>
        <taxon>Bacteria</taxon>
        <taxon>Pseudomonadati</taxon>
        <taxon>Bacteroidota</taxon>
        <taxon>Bacteroidia</taxon>
        <taxon>Bacteroidales</taxon>
        <taxon>Dysgonomonadaceae</taxon>
        <taxon>Dysgonomonas</taxon>
    </lineage>
</organism>
<evidence type="ECO:0000256" key="3">
    <source>
        <dbReference type="ARBA" id="ARBA00023002"/>
    </source>
</evidence>
<dbReference type="PANTHER" id="PTHR35330">
    <property type="entry name" value="SIROHEME BIOSYNTHESIS PROTEIN MET8"/>
    <property type="match status" value="1"/>
</dbReference>
<evidence type="ECO:0000313" key="7">
    <source>
        <dbReference type="EMBL" id="TFD97966.1"/>
    </source>
</evidence>
<evidence type="ECO:0000256" key="6">
    <source>
        <dbReference type="ARBA" id="ARBA00047561"/>
    </source>
</evidence>
<dbReference type="InterPro" id="IPR006367">
    <property type="entry name" value="Sirohaem_synthase_N"/>
</dbReference>
<dbReference type="RefSeq" id="WP_134435704.1">
    <property type="nucleotide sequence ID" value="NZ_SOML01000002.1"/>
</dbReference>
<dbReference type="Proteomes" id="UP000297861">
    <property type="component" value="Unassembled WGS sequence"/>
</dbReference>
<dbReference type="STRING" id="1121485.GCA_000426485_02447"/>
<name>A0A4Y8LBS0_9BACT</name>
<comment type="catalytic activity">
    <reaction evidence="6">
        <text>precorrin-2 + NAD(+) = sirohydrochlorin + NADH + 2 H(+)</text>
        <dbReference type="Rhea" id="RHEA:15613"/>
        <dbReference type="ChEBI" id="CHEBI:15378"/>
        <dbReference type="ChEBI" id="CHEBI:57540"/>
        <dbReference type="ChEBI" id="CHEBI:57945"/>
        <dbReference type="ChEBI" id="CHEBI:58351"/>
        <dbReference type="ChEBI" id="CHEBI:58827"/>
        <dbReference type="EC" id="1.3.1.76"/>
    </reaction>
</comment>
<keyword evidence="8" id="KW-1185">Reference proteome</keyword>
<dbReference type="AlphaFoldDB" id="A0A4Y8LBS0"/>
<evidence type="ECO:0000256" key="4">
    <source>
        <dbReference type="ARBA" id="ARBA00023027"/>
    </source>
</evidence>
<dbReference type="SUPFAM" id="SSF51735">
    <property type="entry name" value="NAD(P)-binding Rossmann-fold domains"/>
    <property type="match status" value="1"/>
</dbReference>
<dbReference type="InterPro" id="IPR028161">
    <property type="entry name" value="Met8-like"/>
</dbReference>
<gene>
    <name evidence="7" type="ORF">E2605_04945</name>
</gene>
<protein>
    <recommendedName>
        <fullName evidence="2">precorrin-2 dehydrogenase</fullName>
        <ecNumber evidence="2">1.3.1.76</ecNumber>
    </recommendedName>
</protein>
<dbReference type="Pfam" id="PF13241">
    <property type="entry name" value="NAD_binding_7"/>
    <property type="match status" value="1"/>
</dbReference>
<evidence type="ECO:0000313" key="8">
    <source>
        <dbReference type="Proteomes" id="UP000297861"/>
    </source>
</evidence>
<dbReference type="Gene3D" id="3.40.50.720">
    <property type="entry name" value="NAD(P)-binding Rossmann-like Domain"/>
    <property type="match status" value="1"/>
</dbReference>
<reference evidence="7 8" key="1">
    <citation type="submission" date="2019-03" db="EMBL/GenBank/DDBJ databases">
        <title>San Antonio Military Medical Center submission to MRSN (WRAIR), pending publication.</title>
        <authorList>
            <person name="Blyth D.M."/>
            <person name="Mccarthy S.L."/>
            <person name="Schall S.E."/>
            <person name="Stam J.A."/>
            <person name="Ong A.C."/>
            <person name="Mcgann P.T."/>
        </authorList>
    </citation>
    <scope>NUCLEOTIDE SEQUENCE [LARGE SCALE GENOMIC DNA]</scope>
    <source>
        <strain evidence="7 8">MRSN571793</strain>
    </source>
</reference>
<comment type="pathway">
    <text evidence="1">Porphyrin-containing compound metabolism; siroheme biosynthesis; sirohydrochlorin from precorrin-2: step 1/1.</text>
</comment>
<dbReference type="NCBIfam" id="TIGR01470">
    <property type="entry name" value="cysG_Nterm"/>
    <property type="match status" value="1"/>
</dbReference>
<evidence type="ECO:0000256" key="5">
    <source>
        <dbReference type="ARBA" id="ARBA00023244"/>
    </source>
</evidence>
<proteinExistence type="predicted"/>
<keyword evidence="4" id="KW-0520">NAD</keyword>